<organism evidence="7 8">
    <name type="scientific">Stegodyphus mimosarum</name>
    <name type="common">African social velvet spider</name>
    <dbReference type="NCBI Taxonomy" id="407821"/>
    <lineage>
        <taxon>Eukaryota</taxon>
        <taxon>Metazoa</taxon>
        <taxon>Ecdysozoa</taxon>
        <taxon>Arthropoda</taxon>
        <taxon>Chelicerata</taxon>
        <taxon>Arachnida</taxon>
        <taxon>Araneae</taxon>
        <taxon>Araneomorphae</taxon>
        <taxon>Entelegynae</taxon>
        <taxon>Eresoidea</taxon>
        <taxon>Eresidae</taxon>
        <taxon>Stegodyphus</taxon>
    </lineage>
</organism>
<dbReference type="Pfam" id="PF13181">
    <property type="entry name" value="TPR_8"/>
    <property type="match status" value="1"/>
</dbReference>
<dbReference type="OrthoDB" id="6434743at2759"/>
<evidence type="ECO:0000256" key="3">
    <source>
        <dbReference type="ARBA" id="ARBA00022737"/>
    </source>
</evidence>
<dbReference type="InterPro" id="IPR011990">
    <property type="entry name" value="TPR-like_helical_dom_sf"/>
</dbReference>
<dbReference type="Proteomes" id="UP000054359">
    <property type="component" value="Unassembled WGS sequence"/>
</dbReference>
<comment type="function">
    <text evidence="6">Axonemal protein which is implicated in axonemal and/or peri-axonemal structure assembly and regulates flagellum assembly and beating and therefore sperm motility.</text>
</comment>
<dbReference type="EMBL" id="KK116566">
    <property type="protein sequence ID" value="KFM68142.1"/>
    <property type="molecule type" value="Genomic_DNA"/>
</dbReference>
<dbReference type="InterPro" id="IPR019734">
    <property type="entry name" value="TPR_rpt"/>
</dbReference>
<sequence>MLGRTRMKFNDFKNALKDFELYIALCDKCNDQYGVCNGYFALSDIYKRIGNIDESKAAAEKCQELAKEYMFEIPYIFSAISLGQISTAQRNYRKAHEQFETAYRIFLSSKKDYAKAAGLHKLCKIMCGIGRAHLSFNKLIKVLQEPEESALIQITDWRNKGDIFKGDVMERKDHLIDLEEKEKIDESDSKISILIEKLTQK</sequence>
<evidence type="ECO:0000313" key="8">
    <source>
        <dbReference type="Proteomes" id="UP000054359"/>
    </source>
</evidence>
<comment type="subcellular location">
    <subcellularLocation>
        <location evidence="1">Cytoplasm</location>
    </subcellularLocation>
</comment>
<evidence type="ECO:0000256" key="5">
    <source>
        <dbReference type="ARBA" id="ARBA00040665"/>
    </source>
</evidence>
<dbReference type="InterPro" id="IPR051476">
    <property type="entry name" value="Bac_ResReg_Asp_Phosphatase"/>
</dbReference>
<dbReference type="PANTHER" id="PTHR46630">
    <property type="entry name" value="TETRATRICOPEPTIDE REPEAT PROTEIN 29"/>
    <property type="match status" value="1"/>
</dbReference>
<evidence type="ECO:0000256" key="6">
    <source>
        <dbReference type="ARBA" id="ARBA00044739"/>
    </source>
</evidence>
<keyword evidence="4" id="KW-0802">TPR repeat</keyword>
<name>A0A087TSQ3_STEMI</name>
<feature type="non-terminal residue" evidence="7">
    <location>
        <position position="201"/>
    </location>
</feature>
<reference evidence="7 8" key="1">
    <citation type="submission" date="2013-11" db="EMBL/GenBank/DDBJ databases">
        <title>Genome sequencing of Stegodyphus mimosarum.</title>
        <authorList>
            <person name="Bechsgaard J."/>
        </authorList>
    </citation>
    <scope>NUCLEOTIDE SEQUENCE [LARGE SCALE GENOMIC DNA]</scope>
</reference>
<proteinExistence type="predicted"/>
<accession>A0A087TSQ3</accession>
<keyword evidence="3" id="KW-0677">Repeat</keyword>
<evidence type="ECO:0000256" key="4">
    <source>
        <dbReference type="ARBA" id="ARBA00022803"/>
    </source>
</evidence>
<evidence type="ECO:0000256" key="1">
    <source>
        <dbReference type="ARBA" id="ARBA00004496"/>
    </source>
</evidence>
<dbReference type="PANTHER" id="PTHR46630:SF1">
    <property type="entry name" value="TETRATRICOPEPTIDE REPEAT PROTEIN 29"/>
    <property type="match status" value="1"/>
</dbReference>
<evidence type="ECO:0000256" key="2">
    <source>
        <dbReference type="ARBA" id="ARBA00022490"/>
    </source>
</evidence>
<dbReference type="GO" id="GO:0005929">
    <property type="term" value="C:cilium"/>
    <property type="evidence" value="ECO:0007669"/>
    <property type="project" value="TreeGrafter"/>
</dbReference>
<dbReference type="GO" id="GO:0003341">
    <property type="term" value="P:cilium movement"/>
    <property type="evidence" value="ECO:0007669"/>
    <property type="project" value="TreeGrafter"/>
</dbReference>
<protein>
    <recommendedName>
        <fullName evidence="5">Tetratricopeptide repeat protein 29</fullName>
    </recommendedName>
</protein>
<dbReference type="SUPFAM" id="SSF48452">
    <property type="entry name" value="TPR-like"/>
    <property type="match status" value="1"/>
</dbReference>
<evidence type="ECO:0000313" key="7">
    <source>
        <dbReference type="EMBL" id="KFM68142.1"/>
    </source>
</evidence>
<keyword evidence="8" id="KW-1185">Reference proteome</keyword>
<keyword evidence="2" id="KW-0963">Cytoplasm</keyword>
<dbReference type="GO" id="GO:0005737">
    <property type="term" value="C:cytoplasm"/>
    <property type="evidence" value="ECO:0007669"/>
    <property type="project" value="UniProtKB-SubCell"/>
</dbReference>
<dbReference type="AlphaFoldDB" id="A0A087TSQ3"/>
<dbReference type="Gene3D" id="1.25.40.10">
    <property type="entry name" value="Tetratricopeptide repeat domain"/>
    <property type="match status" value="1"/>
</dbReference>
<dbReference type="OMA" id="HEYFETS"/>
<gene>
    <name evidence="7" type="ORF">X975_05611</name>
</gene>